<evidence type="ECO:0000313" key="1">
    <source>
        <dbReference type="EMBL" id="KAL0164751.1"/>
    </source>
</evidence>
<keyword evidence="2" id="KW-1185">Reference proteome</keyword>
<protein>
    <submittedName>
        <fullName evidence="1">Uncharacterized protein</fullName>
    </submittedName>
</protein>
<feature type="non-terminal residue" evidence="1">
    <location>
        <position position="1"/>
    </location>
</feature>
<dbReference type="InterPro" id="IPR053033">
    <property type="entry name" value="Androglobin-like"/>
</dbReference>
<organism evidence="1 2">
    <name type="scientific">Cirrhinus mrigala</name>
    <name type="common">Mrigala</name>
    <dbReference type="NCBI Taxonomy" id="683832"/>
    <lineage>
        <taxon>Eukaryota</taxon>
        <taxon>Metazoa</taxon>
        <taxon>Chordata</taxon>
        <taxon>Craniata</taxon>
        <taxon>Vertebrata</taxon>
        <taxon>Euteleostomi</taxon>
        <taxon>Actinopterygii</taxon>
        <taxon>Neopterygii</taxon>
        <taxon>Teleostei</taxon>
        <taxon>Ostariophysi</taxon>
        <taxon>Cypriniformes</taxon>
        <taxon>Cyprinidae</taxon>
        <taxon>Labeoninae</taxon>
        <taxon>Labeonini</taxon>
        <taxon>Cirrhinus</taxon>
    </lineage>
</organism>
<dbReference type="EMBL" id="JAMKFB020000020">
    <property type="protein sequence ID" value="KAL0164751.1"/>
    <property type="molecule type" value="Genomic_DNA"/>
</dbReference>
<reference evidence="1 2" key="1">
    <citation type="submission" date="2024-05" db="EMBL/GenBank/DDBJ databases">
        <title>Genome sequencing and assembly of Indian major carp, Cirrhinus mrigala (Hamilton, 1822).</title>
        <authorList>
            <person name="Mohindra V."/>
            <person name="Chowdhury L.M."/>
            <person name="Lal K."/>
            <person name="Jena J.K."/>
        </authorList>
    </citation>
    <scope>NUCLEOTIDE SEQUENCE [LARGE SCALE GENOMIC DNA]</scope>
    <source>
        <strain evidence="1">CM1030</strain>
        <tissue evidence="1">Blood</tissue>
    </source>
</reference>
<dbReference type="PANTHER" id="PTHR46298:SF1">
    <property type="entry name" value="ANDROGLOBIN"/>
    <property type="match status" value="1"/>
</dbReference>
<evidence type="ECO:0000313" key="2">
    <source>
        <dbReference type="Proteomes" id="UP001529510"/>
    </source>
</evidence>
<accession>A0ABD0NUX4</accession>
<feature type="non-terminal residue" evidence="1">
    <location>
        <position position="50"/>
    </location>
</feature>
<proteinExistence type="predicted"/>
<dbReference type="AlphaFoldDB" id="A0ABD0NUX4"/>
<gene>
    <name evidence="1" type="ORF">M9458_040504</name>
</gene>
<name>A0ABD0NUX4_CIRMR</name>
<dbReference type="PANTHER" id="PTHR46298">
    <property type="entry name" value="ANDROGLOBIN"/>
    <property type="match status" value="1"/>
</dbReference>
<dbReference type="Proteomes" id="UP001529510">
    <property type="component" value="Unassembled WGS sequence"/>
</dbReference>
<sequence length="50" mass="5669">ADSSESLRHHPLLLTCTRDCPLVALPKAPPVPQWKLIRPRKQTNITDEPK</sequence>
<comment type="caution">
    <text evidence="1">The sequence shown here is derived from an EMBL/GenBank/DDBJ whole genome shotgun (WGS) entry which is preliminary data.</text>
</comment>